<sequence length="65" mass="7203">MSYQLTINGVIRLADSAFIPLDEGNRDWLDYLEWVSVGGESLPVDSTLDSKQAGQGVFGFLKRII</sequence>
<evidence type="ECO:0000313" key="1">
    <source>
        <dbReference type="EMBL" id="MDI2594170.1"/>
    </source>
</evidence>
<proteinExistence type="predicted"/>
<keyword evidence="2" id="KW-1185">Reference proteome</keyword>
<name>A0ABT6QTC6_9PSED</name>
<protein>
    <submittedName>
        <fullName evidence="1">Uncharacterized protein</fullName>
    </submittedName>
</protein>
<comment type="caution">
    <text evidence="1">The sequence shown here is derived from an EMBL/GenBank/DDBJ whole genome shotgun (WGS) entry which is preliminary data.</text>
</comment>
<gene>
    <name evidence="1" type="ORF">POF45_22450</name>
</gene>
<evidence type="ECO:0000313" key="2">
    <source>
        <dbReference type="Proteomes" id="UP001159100"/>
    </source>
</evidence>
<reference evidence="1 2" key="1">
    <citation type="submission" date="2023-02" db="EMBL/GenBank/DDBJ databases">
        <title>Pseudomonas chrutzelriedensis sp. nov., a potently antifungal strain isolated from moss.</title>
        <authorList>
            <person name="Schnyder A."/>
            <person name="Kalawong R."/>
            <person name="Eberl L."/>
            <person name="Agnoli K."/>
        </authorList>
    </citation>
    <scope>NUCLEOTIDE SEQUENCE [LARGE SCALE GENOMIC DNA]</scope>
    <source>
        <strain evidence="1 2">681</strain>
    </source>
</reference>
<organism evidence="1 2">
    <name type="scientific">Pseudomonas fungipugnans</name>
    <dbReference type="NCBI Taxonomy" id="3024217"/>
    <lineage>
        <taxon>Bacteria</taxon>
        <taxon>Pseudomonadati</taxon>
        <taxon>Pseudomonadota</taxon>
        <taxon>Gammaproteobacteria</taxon>
        <taxon>Pseudomonadales</taxon>
        <taxon>Pseudomonadaceae</taxon>
        <taxon>Pseudomonas</taxon>
    </lineage>
</organism>
<dbReference type="Proteomes" id="UP001159100">
    <property type="component" value="Unassembled WGS sequence"/>
</dbReference>
<accession>A0ABT6QTC6</accession>
<dbReference type="EMBL" id="JARBWL010000002">
    <property type="protein sequence ID" value="MDI2594170.1"/>
    <property type="molecule type" value="Genomic_DNA"/>
</dbReference>
<dbReference type="RefSeq" id="WP_259500031.1">
    <property type="nucleotide sequence ID" value="NZ_JARBWL010000002.1"/>
</dbReference>